<comment type="similarity">
    <text evidence="1">Belongs to the DNA polymerase type-A family.</text>
</comment>
<dbReference type="GO" id="GO:0006302">
    <property type="term" value="P:double-strand break repair"/>
    <property type="evidence" value="ECO:0007669"/>
    <property type="project" value="TreeGrafter"/>
</dbReference>
<evidence type="ECO:0000256" key="7">
    <source>
        <dbReference type="ARBA" id="ARBA00023125"/>
    </source>
</evidence>
<dbReference type="AlphaFoldDB" id="X0W9I9"/>
<dbReference type="PANTHER" id="PTHR10133">
    <property type="entry name" value="DNA POLYMERASE I"/>
    <property type="match status" value="1"/>
</dbReference>
<evidence type="ECO:0000259" key="9">
    <source>
        <dbReference type="SMART" id="SM00482"/>
    </source>
</evidence>
<feature type="domain" description="DNA-directed DNA polymerase family A palm" evidence="9">
    <location>
        <begin position="2"/>
        <end position="154"/>
    </location>
</feature>
<dbReference type="SUPFAM" id="SSF56672">
    <property type="entry name" value="DNA/RNA polymerases"/>
    <property type="match status" value="1"/>
</dbReference>
<dbReference type="Pfam" id="PF00476">
    <property type="entry name" value="DNA_pol_A"/>
    <property type="match status" value="1"/>
</dbReference>
<organism evidence="10">
    <name type="scientific">marine sediment metagenome</name>
    <dbReference type="NCBI Taxonomy" id="412755"/>
    <lineage>
        <taxon>unclassified sequences</taxon>
        <taxon>metagenomes</taxon>
        <taxon>ecological metagenomes</taxon>
    </lineage>
</organism>
<dbReference type="InterPro" id="IPR019760">
    <property type="entry name" value="DNA-dir_DNA_pol_A_CS"/>
</dbReference>
<name>X0W9I9_9ZZZZ</name>
<accession>X0W9I9</accession>
<protein>
    <recommendedName>
        <fullName evidence="2">DNA-directed DNA polymerase</fullName>
        <ecNumber evidence="2">2.7.7.7</ecNumber>
    </recommendedName>
</protein>
<evidence type="ECO:0000313" key="10">
    <source>
        <dbReference type="EMBL" id="GAG19892.1"/>
    </source>
</evidence>
<evidence type="ECO:0000256" key="5">
    <source>
        <dbReference type="ARBA" id="ARBA00022705"/>
    </source>
</evidence>
<dbReference type="SMART" id="SM00482">
    <property type="entry name" value="POLAc"/>
    <property type="match status" value="1"/>
</dbReference>
<keyword evidence="7" id="KW-0238">DNA-binding</keyword>
<proteinExistence type="inferred from homology"/>
<evidence type="ECO:0000256" key="3">
    <source>
        <dbReference type="ARBA" id="ARBA00022679"/>
    </source>
</evidence>
<keyword evidence="5" id="KW-0235">DNA replication</keyword>
<dbReference type="InterPro" id="IPR043502">
    <property type="entry name" value="DNA/RNA_pol_sf"/>
</dbReference>
<gene>
    <name evidence="10" type="ORF">S01H1_51029</name>
</gene>
<feature type="non-terminal residue" evidence="10">
    <location>
        <position position="154"/>
    </location>
</feature>
<sequence length="154" mass="17811">MELRIAAAISRDKKIQELFQKGEDVHRLTAAQIFQIPEKEITETQRNFAKTLSFGILYGMGARGLAERTGFSLREAREFIDKYFEKFPEFTKFIKKSIERAKGKGFVETLFGRKRFLPELNSIDPRLRSRAERMARNFPIQGVAADICKMAMVK</sequence>
<dbReference type="GO" id="GO:0003887">
    <property type="term" value="F:DNA-directed DNA polymerase activity"/>
    <property type="evidence" value="ECO:0007669"/>
    <property type="project" value="UniProtKB-KW"/>
</dbReference>
<comment type="caution">
    <text evidence="10">The sequence shown here is derived from an EMBL/GenBank/DDBJ whole genome shotgun (WGS) entry which is preliminary data.</text>
</comment>
<comment type="catalytic activity">
    <reaction evidence="8">
        <text>DNA(n) + a 2'-deoxyribonucleoside 5'-triphosphate = DNA(n+1) + diphosphate</text>
        <dbReference type="Rhea" id="RHEA:22508"/>
        <dbReference type="Rhea" id="RHEA-COMP:17339"/>
        <dbReference type="Rhea" id="RHEA-COMP:17340"/>
        <dbReference type="ChEBI" id="CHEBI:33019"/>
        <dbReference type="ChEBI" id="CHEBI:61560"/>
        <dbReference type="ChEBI" id="CHEBI:173112"/>
        <dbReference type="EC" id="2.7.7.7"/>
    </reaction>
</comment>
<dbReference type="EMBL" id="BARS01032911">
    <property type="protein sequence ID" value="GAG19892.1"/>
    <property type="molecule type" value="Genomic_DNA"/>
</dbReference>
<keyword evidence="6" id="KW-0239">DNA-directed DNA polymerase</keyword>
<reference evidence="10" key="1">
    <citation type="journal article" date="2014" name="Front. Microbiol.">
        <title>High frequency of phylogenetically diverse reductive dehalogenase-homologous genes in deep subseafloor sedimentary metagenomes.</title>
        <authorList>
            <person name="Kawai M."/>
            <person name="Futagami T."/>
            <person name="Toyoda A."/>
            <person name="Takaki Y."/>
            <person name="Nishi S."/>
            <person name="Hori S."/>
            <person name="Arai W."/>
            <person name="Tsubouchi T."/>
            <person name="Morono Y."/>
            <person name="Uchiyama I."/>
            <person name="Ito T."/>
            <person name="Fujiyama A."/>
            <person name="Inagaki F."/>
            <person name="Takami H."/>
        </authorList>
    </citation>
    <scope>NUCLEOTIDE SEQUENCE</scope>
    <source>
        <strain evidence="10">Expedition CK06-06</strain>
    </source>
</reference>
<keyword evidence="3" id="KW-0808">Transferase</keyword>
<dbReference type="PANTHER" id="PTHR10133:SF27">
    <property type="entry name" value="DNA POLYMERASE NU"/>
    <property type="match status" value="1"/>
</dbReference>
<dbReference type="GO" id="GO:0003677">
    <property type="term" value="F:DNA binding"/>
    <property type="evidence" value="ECO:0007669"/>
    <property type="project" value="UniProtKB-KW"/>
</dbReference>
<evidence type="ECO:0000256" key="1">
    <source>
        <dbReference type="ARBA" id="ARBA00007705"/>
    </source>
</evidence>
<dbReference type="InterPro" id="IPR001098">
    <property type="entry name" value="DNA-dir_DNA_pol_A_palm_dom"/>
</dbReference>
<dbReference type="EC" id="2.7.7.7" evidence="2"/>
<dbReference type="GO" id="GO:0006261">
    <property type="term" value="P:DNA-templated DNA replication"/>
    <property type="evidence" value="ECO:0007669"/>
    <property type="project" value="InterPro"/>
</dbReference>
<dbReference type="PROSITE" id="PS00447">
    <property type="entry name" value="DNA_POLYMERASE_A"/>
    <property type="match status" value="1"/>
</dbReference>
<evidence type="ECO:0000256" key="4">
    <source>
        <dbReference type="ARBA" id="ARBA00022695"/>
    </source>
</evidence>
<keyword evidence="4" id="KW-0548">Nucleotidyltransferase</keyword>
<dbReference type="FunFam" id="1.10.150.20:FF:000002">
    <property type="entry name" value="DNA polymerase I"/>
    <property type="match status" value="1"/>
</dbReference>
<evidence type="ECO:0000256" key="2">
    <source>
        <dbReference type="ARBA" id="ARBA00012417"/>
    </source>
</evidence>
<dbReference type="Gene3D" id="3.30.70.370">
    <property type="match status" value="1"/>
</dbReference>
<dbReference type="InterPro" id="IPR002298">
    <property type="entry name" value="DNA_polymerase_A"/>
</dbReference>
<evidence type="ECO:0000256" key="6">
    <source>
        <dbReference type="ARBA" id="ARBA00022932"/>
    </source>
</evidence>
<evidence type="ECO:0000256" key="8">
    <source>
        <dbReference type="ARBA" id="ARBA00049244"/>
    </source>
</evidence>
<dbReference type="Gene3D" id="1.10.150.20">
    <property type="entry name" value="5' to 3' exonuclease, C-terminal subdomain"/>
    <property type="match status" value="1"/>
</dbReference>